<comment type="caution">
    <text evidence="11">The sequence shown here is derived from an EMBL/GenBank/DDBJ whole genome shotgun (WGS) entry which is preliminary data.</text>
</comment>
<dbReference type="Gene3D" id="3.30.63.10">
    <property type="entry name" value="Guanylate Kinase phosphate binding domain"/>
    <property type="match status" value="1"/>
</dbReference>
<accession>Q1JWM9</accession>
<evidence type="ECO:0000256" key="8">
    <source>
        <dbReference type="ARBA" id="ARBA00030128"/>
    </source>
</evidence>
<keyword evidence="12" id="KW-1185">Reference proteome</keyword>
<feature type="domain" description="Guanylate kinase-like" evidence="10">
    <location>
        <begin position="5"/>
        <end position="183"/>
    </location>
</feature>
<dbReference type="InterPro" id="IPR008144">
    <property type="entry name" value="Guanylate_kin-like_dom"/>
</dbReference>
<name>Q1JWM9_DESA6</name>
<dbReference type="InterPro" id="IPR017665">
    <property type="entry name" value="Guanylate_kinase"/>
</dbReference>
<dbReference type="SMART" id="SM00072">
    <property type="entry name" value="GuKc"/>
    <property type="match status" value="1"/>
</dbReference>
<protein>
    <recommendedName>
        <fullName evidence="3 9">Guanylate kinase</fullName>
        <ecNumber evidence="2 9">2.7.4.8</ecNumber>
    </recommendedName>
    <alternativeName>
        <fullName evidence="8 9">GMP kinase</fullName>
    </alternativeName>
</protein>
<feature type="binding site" evidence="9">
    <location>
        <begin position="12"/>
        <end position="19"/>
    </location>
    <ligand>
        <name>ATP</name>
        <dbReference type="ChEBI" id="CHEBI:30616"/>
    </ligand>
</feature>
<proteinExistence type="inferred from homology"/>
<reference evidence="11" key="1">
    <citation type="submission" date="2006-05" db="EMBL/GenBank/DDBJ databases">
        <title>Annotation of the draft genome assembly of Desulfuromonas acetoxidans DSM 684.</title>
        <authorList>
            <consortium name="US DOE Joint Genome Institute (JGI-ORNL)"/>
            <person name="Larimer F."/>
            <person name="Land M."/>
            <person name="Hauser L."/>
        </authorList>
    </citation>
    <scope>NUCLEOTIDE SEQUENCE [LARGE SCALE GENOMIC DNA]</scope>
    <source>
        <strain evidence="11">DSM 684</strain>
    </source>
</reference>
<keyword evidence="4 9" id="KW-0808">Transferase</keyword>
<dbReference type="PANTHER" id="PTHR23117">
    <property type="entry name" value="GUANYLATE KINASE-RELATED"/>
    <property type="match status" value="1"/>
</dbReference>
<comment type="subcellular location">
    <subcellularLocation>
        <location evidence="9">Cytoplasm</location>
    </subcellularLocation>
</comment>
<evidence type="ECO:0000256" key="5">
    <source>
        <dbReference type="ARBA" id="ARBA00022741"/>
    </source>
</evidence>
<dbReference type="SUPFAM" id="SSF52540">
    <property type="entry name" value="P-loop containing nucleoside triphosphate hydrolases"/>
    <property type="match status" value="1"/>
</dbReference>
<dbReference type="GO" id="GO:0004385">
    <property type="term" value="F:GMP kinase activity"/>
    <property type="evidence" value="ECO:0007669"/>
    <property type="project" value="UniProtKB-UniRule"/>
</dbReference>
<dbReference type="CDD" id="cd00071">
    <property type="entry name" value="GMPK"/>
    <property type="match status" value="1"/>
</dbReference>
<evidence type="ECO:0000256" key="2">
    <source>
        <dbReference type="ARBA" id="ARBA00012961"/>
    </source>
</evidence>
<dbReference type="PROSITE" id="PS00856">
    <property type="entry name" value="GUANYLATE_KINASE_1"/>
    <property type="match status" value="1"/>
</dbReference>
<dbReference type="Gene3D" id="3.40.50.300">
    <property type="entry name" value="P-loop containing nucleotide triphosphate hydrolases"/>
    <property type="match status" value="1"/>
</dbReference>
<gene>
    <name evidence="9" type="primary">gmk</name>
    <name evidence="11" type="ORF">Dace_0613</name>
</gene>
<evidence type="ECO:0000313" key="11">
    <source>
        <dbReference type="EMBL" id="EAT14650.1"/>
    </source>
</evidence>
<dbReference type="OrthoDB" id="9808150at2"/>
<dbReference type="Pfam" id="PF00625">
    <property type="entry name" value="Guanylate_kin"/>
    <property type="match status" value="1"/>
</dbReference>
<keyword evidence="7 9" id="KW-0067">ATP-binding</keyword>
<comment type="similarity">
    <text evidence="1 9">Belongs to the guanylate kinase family.</text>
</comment>
<comment type="function">
    <text evidence="9">Essential for recycling GMP and indirectly, cGMP.</text>
</comment>
<dbReference type="EC" id="2.7.4.8" evidence="2 9"/>
<dbReference type="InterPro" id="IPR027417">
    <property type="entry name" value="P-loop_NTPase"/>
</dbReference>
<evidence type="ECO:0000256" key="4">
    <source>
        <dbReference type="ARBA" id="ARBA00022679"/>
    </source>
</evidence>
<evidence type="ECO:0000256" key="3">
    <source>
        <dbReference type="ARBA" id="ARBA00016296"/>
    </source>
</evidence>
<dbReference type="GO" id="GO:0005829">
    <property type="term" value="C:cytosol"/>
    <property type="evidence" value="ECO:0007669"/>
    <property type="project" value="TreeGrafter"/>
</dbReference>
<dbReference type="FunFam" id="3.30.63.10:FF:000002">
    <property type="entry name" value="Guanylate kinase 1"/>
    <property type="match status" value="1"/>
</dbReference>
<dbReference type="GO" id="GO:0005524">
    <property type="term" value="F:ATP binding"/>
    <property type="evidence" value="ECO:0007669"/>
    <property type="project" value="UniProtKB-UniRule"/>
</dbReference>
<dbReference type="NCBIfam" id="TIGR03263">
    <property type="entry name" value="guanyl_kin"/>
    <property type="match status" value="1"/>
</dbReference>
<evidence type="ECO:0000256" key="7">
    <source>
        <dbReference type="ARBA" id="ARBA00022840"/>
    </source>
</evidence>
<evidence type="ECO:0000259" key="10">
    <source>
        <dbReference type="PROSITE" id="PS50052"/>
    </source>
</evidence>
<dbReference type="EMBL" id="AAEW02000020">
    <property type="protein sequence ID" value="EAT14650.1"/>
    <property type="molecule type" value="Genomic_DNA"/>
</dbReference>
<dbReference type="PROSITE" id="PS50052">
    <property type="entry name" value="GUANYLATE_KINASE_2"/>
    <property type="match status" value="1"/>
</dbReference>
<dbReference type="RefSeq" id="WP_006002341.1">
    <property type="nucleotide sequence ID" value="NZ_AAEW02000020.1"/>
</dbReference>
<sequence>MKREGVLFVVSAPSGAGKTTLCKRMIDIFPNLGHSVSFTTRPMRGGETDGVDYHFVSVDTFRRMIDDNAFVEWAQVHDNYYGTALKTLEDARLQGHDVLLDIDFQGAAQLKKQAAEAVFVFIAPPDMDELERRLRQRGTDSDAVISRRLDNAAGELREAQWYDYIVINDDIDHAAKQLQGIIEAETCRGRHVYPFVEQMIARR</sequence>
<reference evidence="11" key="2">
    <citation type="submission" date="2006-05" db="EMBL/GenBank/DDBJ databases">
        <title>Sequencing of the draft genome and assembly of Desulfuromonas acetoxidans DSM 684.</title>
        <authorList>
            <consortium name="US DOE Joint Genome Institute (JGI-PGF)"/>
            <person name="Copeland A."/>
            <person name="Lucas S."/>
            <person name="Lapidus A."/>
            <person name="Barry K."/>
            <person name="Detter J.C."/>
            <person name="Glavina del Rio T."/>
            <person name="Hammon N."/>
            <person name="Israni S."/>
            <person name="Dalin E."/>
            <person name="Tice H."/>
            <person name="Bruce D."/>
            <person name="Pitluck S."/>
            <person name="Richardson P."/>
        </authorList>
    </citation>
    <scope>NUCLEOTIDE SEQUENCE [LARGE SCALE GENOMIC DNA]</scope>
    <source>
        <strain evidence="11">DSM 684</strain>
    </source>
</reference>
<dbReference type="AlphaFoldDB" id="Q1JWM9"/>
<dbReference type="Proteomes" id="UP000005695">
    <property type="component" value="Unassembled WGS sequence"/>
</dbReference>
<dbReference type="PANTHER" id="PTHR23117:SF13">
    <property type="entry name" value="GUANYLATE KINASE"/>
    <property type="match status" value="1"/>
</dbReference>
<dbReference type="InterPro" id="IPR008145">
    <property type="entry name" value="GK/Ca_channel_bsu"/>
</dbReference>
<dbReference type="InterPro" id="IPR020590">
    <property type="entry name" value="Guanylate_kinase_CS"/>
</dbReference>
<comment type="catalytic activity">
    <reaction evidence="9">
        <text>GMP + ATP = GDP + ADP</text>
        <dbReference type="Rhea" id="RHEA:20780"/>
        <dbReference type="ChEBI" id="CHEBI:30616"/>
        <dbReference type="ChEBI" id="CHEBI:58115"/>
        <dbReference type="ChEBI" id="CHEBI:58189"/>
        <dbReference type="ChEBI" id="CHEBI:456216"/>
        <dbReference type="EC" id="2.7.4.8"/>
    </reaction>
</comment>
<organism evidence="11 12">
    <name type="scientific">Desulfuromonas acetoxidans (strain DSM 684 / 11070)</name>
    <dbReference type="NCBI Taxonomy" id="281689"/>
    <lineage>
        <taxon>Bacteria</taxon>
        <taxon>Pseudomonadati</taxon>
        <taxon>Thermodesulfobacteriota</taxon>
        <taxon>Desulfuromonadia</taxon>
        <taxon>Desulfuromonadales</taxon>
        <taxon>Desulfuromonadaceae</taxon>
        <taxon>Desulfuromonas</taxon>
    </lineage>
</organism>
<evidence type="ECO:0000313" key="12">
    <source>
        <dbReference type="Proteomes" id="UP000005695"/>
    </source>
</evidence>
<evidence type="ECO:0000256" key="6">
    <source>
        <dbReference type="ARBA" id="ARBA00022777"/>
    </source>
</evidence>
<keyword evidence="6 9" id="KW-0418">Kinase</keyword>
<evidence type="ECO:0000256" key="1">
    <source>
        <dbReference type="ARBA" id="ARBA00005790"/>
    </source>
</evidence>
<dbReference type="HAMAP" id="MF_00328">
    <property type="entry name" value="Guanylate_kinase"/>
    <property type="match status" value="1"/>
</dbReference>
<evidence type="ECO:0000256" key="9">
    <source>
        <dbReference type="HAMAP-Rule" id="MF_00328"/>
    </source>
</evidence>
<keyword evidence="9" id="KW-0963">Cytoplasm</keyword>
<keyword evidence="5 9" id="KW-0547">Nucleotide-binding</keyword>